<gene>
    <name evidence="2" type="ordered locus">Sgly_0563</name>
    <name evidence="3" type="ordered locus">Sgly_2594</name>
    <name evidence="4" type="ordered locus">Sgly_2941</name>
    <name evidence="5" type="ordered locus">Sgly_3116</name>
</gene>
<name>F0SWN3_SYNGF</name>
<dbReference type="KEGG" id="sgy:Sgly_0563"/>
<sequence>MPELLNPKPLSEIKREKVEKAQELNIDLYEAVAGLFEELLEANARIAALEERVNTLTQGGGQ</sequence>
<evidence type="ECO:0000256" key="1">
    <source>
        <dbReference type="SAM" id="Coils"/>
    </source>
</evidence>
<accession>F0SWN3</accession>
<feature type="coiled-coil region" evidence="1">
    <location>
        <begin position="32"/>
        <end position="59"/>
    </location>
</feature>
<reference evidence="6" key="2">
    <citation type="submission" date="2011-02" db="EMBL/GenBank/DDBJ databases">
        <title>The complete genome of Syntrophobotulus glycolicus DSM 8271.</title>
        <authorList>
            <person name="Lucas S."/>
            <person name="Copeland A."/>
            <person name="Lapidus A."/>
            <person name="Bruce D."/>
            <person name="Goodwin L."/>
            <person name="Pitluck S."/>
            <person name="Kyrpides N."/>
            <person name="Mavromatis K."/>
            <person name="Pagani I."/>
            <person name="Ivanova N."/>
            <person name="Mikhailova N."/>
            <person name="Chertkov O."/>
            <person name="Held B."/>
            <person name="Detter J.C."/>
            <person name="Tapia R."/>
            <person name="Han C."/>
            <person name="Land M."/>
            <person name="Hauser L."/>
            <person name="Markowitz V."/>
            <person name="Cheng J.-F."/>
            <person name="Hugenholtz P."/>
            <person name="Woyke T."/>
            <person name="Wu D."/>
            <person name="Spring S."/>
            <person name="Schroeder M."/>
            <person name="Brambilla E."/>
            <person name="Klenk H.-P."/>
            <person name="Eisen J.A."/>
        </authorList>
    </citation>
    <scope>NUCLEOTIDE SEQUENCE [LARGE SCALE GENOMIC DNA]</scope>
    <source>
        <strain evidence="6">DSM 8271 / FlGlyR</strain>
    </source>
</reference>
<dbReference type="EMBL" id="CP002547">
    <property type="protein sequence ID" value="ADY54928.1"/>
    <property type="molecule type" value="Genomic_DNA"/>
</dbReference>
<protein>
    <submittedName>
        <fullName evidence="3">Uncharacterized protein</fullName>
    </submittedName>
</protein>
<dbReference type="KEGG" id="sgy:Sgly_3116"/>
<evidence type="ECO:0000313" key="3">
    <source>
        <dbReference type="EMBL" id="ADY56873.1"/>
    </source>
</evidence>
<dbReference type="RefSeq" id="WP_013623799.1">
    <property type="nucleotide sequence ID" value="NC_015172.1"/>
</dbReference>
<evidence type="ECO:0000313" key="2">
    <source>
        <dbReference type="EMBL" id="ADY54928.1"/>
    </source>
</evidence>
<evidence type="ECO:0000313" key="5">
    <source>
        <dbReference type="EMBL" id="ADY57382.1"/>
    </source>
</evidence>
<keyword evidence="6" id="KW-1185">Reference proteome</keyword>
<evidence type="ECO:0000313" key="4">
    <source>
        <dbReference type="EMBL" id="ADY57210.1"/>
    </source>
</evidence>
<keyword evidence="1" id="KW-0175">Coiled coil</keyword>
<dbReference type="KEGG" id="sgy:Sgly_2941"/>
<dbReference type="EMBL" id="CP002547">
    <property type="protein sequence ID" value="ADY57210.1"/>
    <property type="molecule type" value="Genomic_DNA"/>
</dbReference>
<dbReference type="KEGG" id="sgy:Sgly_2594"/>
<dbReference type="AlphaFoldDB" id="F0SWN3"/>
<evidence type="ECO:0000313" key="6">
    <source>
        <dbReference type="Proteomes" id="UP000007488"/>
    </source>
</evidence>
<dbReference type="EMBL" id="CP002547">
    <property type="protein sequence ID" value="ADY56873.1"/>
    <property type="molecule type" value="Genomic_DNA"/>
</dbReference>
<organism evidence="3 6">
    <name type="scientific">Syntrophobotulus glycolicus (strain DSM 8271 / FlGlyR)</name>
    <dbReference type="NCBI Taxonomy" id="645991"/>
    <lineage>
        <taxon>Bacteria</taxon>
        <taxon>Bacillati</taxon>
        <taxon>Bacillota</taxon>
        <taxon>Clostridia</taxon>
        <taxon>Eubacteriales</taxon>
        <taxon>Desulfitobacteriaceae</taxon>
        <taxon>Syntrophobotulus</taxon>
    </lineage>
</organism>
<dbReference type="STRING" id="645991.Sgly_0563"/>
<dbReference type="HOGENOM" id="CLU_2841457_0_0_9"/>
<reference evidence="3 6" key="1">
    <citation type="journal article" date="2011" name="Stand. Genomic Sci.">
        <title>Complete genome sequence of Syntrophobotulus glycolicus type strain (FlGlyR).</title>
        <authorList>
            <person name="Han C."/>
            <person name="Mwirichia R."/>
            <person name="Chertkov O."/>
            <person name="Held B."/>
            <person name="Lapidus A."/>
            <person name="Nolan M."/>
            <person name="Lucas S."/>
            <person name="Hammon N."/>
            <person name="Deshpande S."/>
            <person name="Cheng J.F."/>
            <person name="Tapia R."/>
            <person name="Goodwin L."/>
            <person name="Pitluck S."/>
            <person name="Huntemann M."/>
            <person name="Liolios K."/>
            <person name="Ivanova N."/>
            <person name="Pagani I."/>
            <person name="Mavromatis K."/>
            <person name="Ovchinikova G."/>
            <person name="Pati A."/>
            <person name="Chen A."/>
            <person name="Palaniappan K."/>
            <person name="Land M."/>
            <person name="Hauser L."/>
            <person name="Brambilla E.M."/>
            <person name="Rohde M."/>
            <person name="Spring S."/>
            <person name="Sikorski J."/>
            <person name="Goker M."/>
            <person name="Woyke T."/>
            <person name="Bristow J."/>
            <person name="Eisen J.A."/>
            <person name="Markowitz V."/>
            <person name="Hugenholtz P."/>
            <person name="Kyrpides N.C."/>
            <person name="Klenk H.P."/>
            <person name="Detter J.C."/>
        </authorList>
    </citation>
    <scope>NUCLEOTIDE SEQUENCE [LARGE SCALE GENOMIC DNA]</scope>
    <source>
        <strain evidence="3">DSM 8271</strain>
        <strain evidence="6">DSM 8271 / FlGlyR</strain>
    </source>
</reference>
<dbReference type="EMBL" id="CP002547">
    <property type="protein sequence ID" value="ADY57382.1"/>
    <property type="molecule type" value="Genomic_DNA"/>
</dbReference>
<dbReference type="OrthoDB" id="2084712at2"/>
<dbReference type="Proteomes" id="UP000007488">
    <property type="component" value="Chromosome"/>
</dbReference>
<proteinExistence type="predicted"/>